<evidence type="ECO:0000256" key="2">
    <source>
        <dbReference type="ARBA" id="ARBA00008114"/>
    </source>
</evidence>
<sequence length="394" mass="43886">MTDFLVKHFVKNYDQVDEIQVRTQYGTLASMVGIGCNMLLFAAKLFIGVLVNSISVMADAFNNLSDAASSIIGFIGVKMAEKPADDDHPFGHGRIEYIAAFIVAFLVIQVGFSLFKTSIGKVFHPELMSFRWISIIILLLSIGVKLWLSLFNKRLGKRINSKVMLATAADAMGDVATTASTICSIGIYGAFGLNVDGIVGLIVSVVVMVAGVNIAKDTLAPLIGEGIDPEVYEEISNFVEGFDGIVGTHDLIVHNYGPSRSMASIHAEVPNDCDVEYSHEIIDRIEREAMRRFHMLLVIHMDPVETHDERVMEFKDMVAEVLENIDSRLAFHDFRMVDGQERINLIFDLVVPWEYKQAVQGKLKARISDEVKQRDRRCECVITVENSFMSGNRE</sequence>
<reference evidence="10 11" key="1">
    <citation type="submission" date="2011-04" db="EMBL/GenBank/DDBJ databases">
        <title>The Genome Sequence of Clostridium citroniae WAL-19142.</title>
        <authorList>
            <consortium name="The Broad Institute Genome Sequencing Platform"/>
            <person name="Earl A."/>
            <person name="Ward D."/>
            <person name="Feldgarden M."/>
            <person name="Gevers D."/>
            <person name="Warren Y.A."/>
            <person name="Tyrrell K.L."/>
            <person name="Citron D.M."/>
            <person name="Goldstein E.J."/>
            <person name="Daigneault M."/>
            <person name="Allen-Vercoe E."/>
            <person name="Young S.K."/>
            <person name="Zeng Q."/>
            <person name="Gargeya S."/>
            <person name="Fitzgerald M."/>
            <person name="Haas B."/>
            <person name="Abouelleil A."/>
            <person name="Alvarado L."/>
            <person name="Arachchi H.M."/>
            <person name="Berlin A."/>
            <person name="Brown A."/>
            <person name="Chapman S.B."/>
            <person name="Chen Z."/>
            <person name="Dunbar C."/>
            <person name="Freedman E."/>
            <person name="Gearin G."/>
            <person name="Gellesch M."/>
            <person name="Goldberg J."/>
            <person name="Griggs A."/>
            <person name="Gujja S."/>
            <person name="Heilman E.R."/>
            <person name="Heiman D."/>
            <person name="Howarth C."/>
            <person name="Larson L."/>
            <person name="Lui A."/>
            <person name="MacDonald P.J."/>
            <person name="Mehta T."/>
            <person name="Montmayeur A."/>
            <person name="Murphy C."/>
            <person name="Neiman D."/>
            <person name="Pearson M."/>
            <person name="Priest M."/>
            <person name="Roberts A."/>
            <person name="Saif S."/>
            <person name="Shea T."/>
            <person name="Shenoy N."/>
            <person name="Sisk P."/>
            <person name="Stolte C."/>
            <person name="Sykes S."/>
            <person name="White J."/>
            <person name="Yandava C."/>
            <person name="Wortman J."/>
            <person name="Nusbaum C."/>
            <person name="Birren B."/>
        </authorList>
    </citation>
    <scope>NUCLEOTIDE SEQUENCE [LARGE SCALE GENOMIC DNA]</scope>
    <source>
        <strain evidence="10 11">WAL-19142</strain>
    </source>
</reference>
<dbReference type="InterPro" id="IPR058533">
    <property type="entry name" value="Cation_efflux_TM"/>
</dbReference>
<comment type="subcellular location">
    <subcellularLocation>
        <location evidence="1">Membrane</location>
        <topology evidence="1">Multi-pass membrane protein</topology>
    </subcellularLocation>
</comment>
<feature type="transmembrane region" description="Helical" evidence="7">
    <location>
        <begin position="130"/>
        <end position="151"/>
    </location>
</feature>
<comment type="similarity">
    <text evidence="2">Belongs to the cation diffusion facilitator (CDF) transporter (TC 2.A.4) family.</text>
</comment>
<feature type="domain" description="Cation efflux protein cytoplasmic" evidence="9">
    <location>
        <begin position="228"/>
        <end position="303"/>
    </location>
</feature>
<dbReference type="PATRIC" id="fig|742734.4.peg.4238"/>
<dbReference type="Pfam" id="PF01545">
    <property type="entry name" value="Cation_efflux"/>
    <property type="match status" value="1"/>
</dbReference>
<dbReference type="PANTHER" id="PTHR43840:SF50">
    <property type="entry name" value="MANGANESE EFFLUX SYSTEM PROTEIN MNES"/>
    <property type="match status" value="1"/>
</dbReference>
<feature type="transmembrane region" description="Helical" evidence="7">
    <location>
        <begin position="28"/>
        <end position="51"/>
    </location>
</feature>
<dbReference type="EMBL" id="ADLK01000029">
    <property type="protein sequence ID" value="KMW16453.1"/>
    <property type="molecule type" value="Genomic_DNA"/>
</dbReference>
<dbReference type="Proteomes" id="UP000037392">
    <property type="component" value="Unassembled WGS sequence"/>
</dbReference>
<keyword evidence="6 7" id="KW-0472">Membrane</keyword>
<feature type="domain" description="Cation efflux protein transmembrane" evidence="8">
    <location>
        <begin position="31"/>
        <end position="222"/>
    </location>
</feature>
<evidence type="ECO:0000256" key="5">
    <source>
        <dbReference type="ARBA" id="ARBA00022989"/>
    </source>
</evidence>
<dbReference type="InterPro" id="IPR036837">
    <property type="entry name" value="Cation_efflux_CTD_sf"/>
</dbReference>
<dbReference type="FunFam" id="1.20.1510.10:FF:000006">
    <property type="entry name" value="Divalent cation efflux transporter"/>
    <property type="match status" value="1"/>
</dbReference>
<evidence type="ECO:0000313" key="11">
    <source>
        <dbReference type="Proteomes" id="UP000037392"/>
    </source>
</evidence>
<dbReference type="GeneID" id="93161687"/>
<feature type="transmembrane region" description="Helical" evidence="7">
    <location>
        <begin position="197"/>
        <end position="215"/>
    </location>
</feature>
<evidence type="ECO:0000313" key="10">
    <source>
        <dbReference type="EMBL" id="KMW16453.1"/>
    </source>
</evidence>
<dbReference type="AlphaFoldDB" id="A0A0J9BUM8"/>
<evidence type="ECO:0000256" key="6">
    <source>
        <dbReference type="ARBA" id="ARBA00023136"/>
    </source>
</evidence>
<evidence type="ECO:0000259" key="9">
    <source>
        <dbReference type="Pfam" id="PF16916"/>
    </source>
</evidence>
<organism evidence="10 11">
    <name type="scientific">[Clostridium] citroniae WAL-19142</name>
    <dbReference type="NCBI Taxonomy" id="742734"/>
    <lineage>
        <taxon>Bacteria</taxon>
        <taxon>Bacillati</taxon>
        <taxon>Bacillota</taxon>
        <taxon>Clostridia</taxon>
        <taxon>Lachnospirales</taxon>
        <taxon>Lachnospiraceae</taxon>
        <taxon>Enterocloster</taxon>
    </lineage>
</organism>
<dbReference type="OrthoDB" id="9806522at2"/>
<comment type="caution">
    <text evidence="10">The sequence shown here is derived from an EMBL/GenBank/DDBJ whole genome shotgun (WGS) entry which is preliminary data.</text>
</comment>
<feature type="transmembrane region" description="Helical" evidence="7">
    <location>
        <begin position="97"/>
        <end position="115"/>
    </location>
</feature>
<dbReference type="SUPFAM" id="SSF160240">
    <property type="entry name" value="Cation efflux protein cytoplasmic domain-like"/>
    <property type="match status" value="2"/>
</dbReference>
<dbReference type="PANTHER" id="PTHR43840">
    <property type="entry name" value="MITOCHONDRIAL METAL TRANSPORTER 1-RELATED"/>
    <property type="match status" value="1"/>
</dbReference>
<keyword evidence="4 7" id="KW-0812">Transmembrane</keyword>
<dbReference type="InterPro" id="IPR050291">
    <property type="entry name" value="CDF_Transporter"/>
</dbReference>
<dbReference type="Pfam" id="PF16916">
    <property type="entry name" value="ZT_dimer"/>
    <property type="match status" value="1"/>
</dbReference>
<evidence type="ECO:0000256" key="3">
    <source>
        <dbReference type="ARBA" id="ARBA00022448"/>
    </source>
</evidence>
<dbReference type="InterPro" id="IPR027470">
    <property type="entry name" value="Cation_efflux_CTD"/>
</dbReference>
<dbReference type="GO" id="GO:0016020">
    <property type="term" value="C:membrane"/>
    <property type="evidence" value="ECO:0007669"/>
    <property type="project" value="UniProtKB-SubCell"/>
</dbReference>
<dbReference type="InterPro" id="IPR027469">
    <property type="entry name" value="Cation_efflux_TMD_sf"/>
</dbReference>
<dbReference type="Gene3D" id="1.20.1510.10">
    <property type="entry name" value="Cation efflux protein transmembrane domain"/>
    <property type="match status" value="1"/>
</dbReference>
<keyword evidence="3" id="KW-0813">Transport</keyword>
<evidence type="ECO:0000256" key="4">
    <source>
        <dbReference type="ARBA" id="ARBA00022692"/>
    </source>
</evidence>
<protein>
    <submittedName>
        <fullName evidence="10">Uncharacterized protein</fullName>
    </submittedName>
</protein>
<name>A0A0J9BUM8_9FIRM</name>
<dbReference type="SUPFAM" id="SSF161111">
    <property type="entry name" value="Cation efflux protein transmembrane domain-like"/>
    <property type="match status" value="1"/>
</dbReference>
<dbReference type="Gene3D" id="3.30.70.1350">
    <property type="entry name" value="Cation efflux protein, cytoplasmic domain"/>
    <property type="match status" value="1"/>
</dbReference>
<accession>A0A0J9BUM8</accession>
<evidence type="ECO:0000256" key="7">
    <source>
        <dbReference type="SAM" id="Phobius"/>
    </source>
</evidence>
<dbReference type="InterPro" id="IPR002524">
    <property type="entry name" value="Cation_efflux"/>
</dbReference>
<evidence type="ECO:0000256" key="1">
    <source>
        <dbReference type="ARBA" id="ARBA00004141"/>
    </source>
</evidence>
<gene>
    <name evidence="10" type="ORF">HMPREF9470_03953</name>
</gene>
<proteinExistence type="inferred from homology"/>
<dbReference type="NCBIfam" id="TIGR01297">
    <property type="entry name" value="CDF"/>
    <property type="match status" value="1"/>
</dbReference>
<keyword evidence="5 7" id="KW-1133">Transmembrane helix</keyword>
<dbReference type="GO" id="GO:0008324">
    <property type="term" value="F:monoatomic cation transmembrane transporter activity"/>
    <property type="evidence" value="ECO:0007669"/>
    <property type="project" value="InterPro"/>
</dbReference>
<evidence type="ECO:0000259" key="8">
    <source>
        <dbReference type="Pfam" id="PF01545"/>
    </source>
</evidence>
<dbReference type="RefSeq" id="WP_007871470.1">
    <property type="nucleotide sequence ID" value="NZ_KQ235881.1"/>
</dbReference>